<evidence type="ECO:0000259" key="1">
    <source>
        <dbReference type="PROSITE" id="PS50878"/>
    </source>
</evidence>
<dbReference type="OrthoDB" id="1932527at2759"/>
<organism evidence="2 3">
    <name type="scientific">Striga hermonthica</name>
    <name type="common">Purple witchweed</name>
    <name type="synonym">Buchnera hermonthica</name>
    <dbReference type="NCBI Taxonomy" id="68872"/>
    <lineage>
        <taxon>Eukaryota</taxon>
        <taxon>Viridiplantae</taxon>
        <taxon>Streptophyta</taxon>
        <taxon>Embryophyta</taxon>
        <taxon>Tracheophyta</taxon>
        <taxon>Spermatophyta</taxon>
        <taxon>Magnoliopsida</taxon>
        <taxon>eudicotyledons</taxon>
        <taxon>Gunneridae</taxon>
        <taxon>Pentapetalae</taxon>
        <taxon>asterids</taxon>
        <taxon>lamiids</taxon>
        <taxon>Lamiales</taxon>
        <taxon>Orobanchaceae</taxon>
        <taxon>Buchnereae</taxon>
        <taxon>Striga</taxon>
    </lineage>
</organism>
<dbReference type="Pfam" id="PF00078">
    <property type="entry name" value="RVT_1"/>
    <property type="match status" value="1"/>
</dbReference>
<name>A0A9N7N438_STRHE</name>
<comment type="caution">
    <text evidence="2">The sequence shown here is derived from an EMBL/GenBank/DDBJ whole genome shotgun (WGS) entry which is preliminary data.</text>
</comment>
<protein>
    <submittedName>
        <fullName evidence="2">Uncharacterized mitochondrial protein AtMg01250</fullName>
    </submittedName>
</protein>
<sequence length="76" mass="8442">VRQGDPISPYLFVLCMNRLAQLICASVEAHEWRPISVGRGAVQVPFLMFADDLLLFTEASDDQAVALTRILCQFSS</sequence>
<feature type="non-terminal residue" evidence="2">
    <location>
        <position position="1"/>
    </location>
</feature>
<feature type="domain" description="Reverse transcriptase" evidence="1">
    <location>
        <begin position="1"/>
        <end position="76"/>
    </location>
</feature>
<dbReference type="InterPro" id="IPR000477">
    <property type="entry name" value="RT_dom"/>
</dbReference>
<evidence type="ECO:0000313" key="2">
    <source>
        <dbReference type="EMBL" id="CAA0822028.1"/>
    </source>
</evidence>
<gene>
    <name evidence="2" type="ORF">SHERM_19643</name>
</gene>
<accession>A0A9N7N438</accession>
<keyword evidence="3" id="KW-1185">Reference proteome</keyword>
<dbReference type="PROSITE" id="PS50878">
    <property type="entry name" value="RT_POL"/>
    <property type="match status" value="1"/>
</dbReference>
<proteinExistence type="predicted"/>
<feature type="non-terminal residue" evidence="2">
    <location>
        <position position="76"/>
    </location>
</feature>
<dbReference type="AlphaFoldDB" id="A0A9N7N438"/>
<evidence type="ECO:0000313" key="3">
    <source>
        <dbReference type="Proteomes" id="UP001153555"/>
    </source>
</evidence>
<dbReference type="EMBL" id="CACSLK010021934">
    <property type="protein sequence ID" value="CAA0822028.1"/>
    <property type="molecule type" value="Genomic_DNA"/>
</dbReference>
<dbReference type="Proteomes" id="UP001153555">
    <property type="component" value="Unassembled WGS sequence"/>
</dbReference>
<reference evidence="2" key="1">
    <citation type="submission" date="2019-12" db="EMBL/GenBank/DDBJ databases">
        <authorList>
            <person name="Scholes J."/>
        </authorList>
    </citation>
    <scope>NUCLEOTIDE SEQUENCE</scope>
</reference>